<sequence length="496" mass="53450">MIVGGGISGLATAFSLQEQATKAGLTLRCAILESGSSWGGKIVTHRVGEIVTEAGPDSFLSQKQAGLDLCAKLGLTDQLINTNQTDKKACVLYRGRLHDLPEGLLSFVPKQLGSFLHSGLLSWSGLARMGLEFAVPPGSSREDEPLAAFLRRRFGVQAFERILEPLMAGIYAGDAEHMSLRATFPRFFELEQQYGSVVRGMMAAKKAASSVSNGRPGRTMFVSLKNGLSDLVTALTSRLTRQGVELRLGCRVDALRVRSHELGRWMYDLILEDGSALSADSVVLATPAYVAAELVRPLTPLAGGLLDMIPYASTATIAMVFPRTLTSAIEGFGFIIPRTEQRDLIAATWTSLKWPHRAPADQLLARCYIGGVGREDILQSDDGTLVAKVREELAAVCGIDVAPSYTEVNRWWKAMPQYTIGHLDRLAQLEAALSRYPGLILTGAGYHGVGIPDCIRDSAAAAERVVQDLIGGTSVTRRPLGDELEPKAKVMDAGRA</sequence>
<keyword evidence="4 6" id="KW-0560">Oxidoreductase</keyword>
<dbReference type="GO" id="GO:0005737">
    <property type="term" value="C:cytoplasm"/>
    <property type="evidence" value="ECO:0007669"/>
    <property type="project" value="UniProtKB-SubCell"/>
</dbReference>
<comment type="function">
    <text evidence="6">Involved in coproporphyrin-dependent heme b biosynthesis. Catalyzes the oxidation of coproporphyrinogen III to coproporphyrin III.</text>
</comment>
<comment type="cofactor">
    <cofactor evidence="1 6">
        <name>FAD</name>
        <dbReference type="ChEBI" id="CHEBI:57692"/>
    </cofactor>
</comment>
<dbReference type="InterPro" id="IPR036188">
    <property type="entry name" value="FAD/NAD-bd_sf"/>
</dbReference>
<reference evidence="9" key="1">
    <citation type="submission" date="2015-10" db="EMBL/GenBank/DDBJ databases">
        <authorList>
            <person name="Luecker S."/>
            <person name="Luecker S."/>
        </authorList>
    </citation>
    <scope>NUCLEOTIDE SEQUENCE [LARGE SCALE GENOMIC DNA]</scope>
</reference>
<evidence type="ECO:0000256" key="2">
    <source>
        <dbReference type="ARBA" id="ARBA00022630"/>
    </source>
</evidence>
<dbReference type="InterPro" id="IPR002937">
    <property type="entry name" value="Amino_oxidase"/>
</dbReference>
<evidence type="ECO:0000313" key="8">
    <source>
        <dbReference type="EMBL" id="CUS33542.1"/>
    </source>
</evidence>
<dbReference type="AlphaFoldDB" id="A0A0S4LC90"/>
<dbReference type="SUPFAM" id="SSF54373">
    <property type="entry name" value="FAD-linked reductases, C-terminal domain"/>
    <property type="match status" value="1"/>
</dbReference>
<dbReference type="NCBIfam" id="TIGR00562">
    <property type="entry name" value="proto_IX_ox"/>
    <property type="match status" value="1"/>
</dbReference>
<dbReference type="Gene3D" id="3.90.660.20">
    <property type="entry name" value="Protoporphyrinogen oxidase, mitochondrial, domain 2"/>
    <property type="match status" value="1"/>
</dbReference>
<dbReference type="InterPro" id="IPR004572">
    <property type="entry name" value="Protoporphyrinogen_oxidase"/>
</dbReference>
<dbReference type="Pfam" id="PF01593">
    <property type="entry name" value="Amino_oxidase"/>
    <property type="match status" value="1"/>
</dbReference>
<gene>
    <name evidence="8" type="primary">hemY</name>
    <name evidence="8" type="ORF">COMA2_130115</name>
</gene>
<organism evidence="8 9">
    <name type="scientific">Candidatus Nitrospira nitrificans</name>
    <dbReference type="NCBI Taxonomy" id="1742973"/>
    <lineage>
        <taxon>Bacteria</taxon>
        <taxon>Pseudomonadati</taxon>
        <taxon>Nitrospirota</taxon>
        <taxon>Nitrospiria</taxon>
        <taxon>Nitrospirales</taxon>
        <taxon>Nitrospiraceae</taxon>
        <taxon>Nitrospira</taxon>
    </lineage>
</organism>
<keyword evidence="5 6" id="KW-0350">Heme biosynthesis</keyword>
<dbReference type="EC" id="1.3.3.15" evidence="6"/>
<keyword evidence="6" id="KW-0963">Cytoplasm</keyword>
<comment type="catalytic activity">
    <reaction evidence="6">
        <text>coproporphyrinogen III + 3 O2 = coproporphyrin III + 3 H2O2</text>
        <dbReference type="Rhea" id="RHEA:43436"/>
        <dbReference type="ChEBI" id="CHEBI:15379"/>
        <dbReference type="ChEBI" id="CHEBI:16240"/>
        <dbReference type="ChEBI" id="CHEBI:57309"/>
        <dbReference type="ChEBI" id="CHEBI:131725"/>
        <dbReference type="EC" id="1.3.3.15"/>
    </reaction>
</comment>
<dbReference type="STRING" id="1742973.COMA2_130115"/>
<comment type="subcellular location">
    <subcellularLocation>
        <location evidence="6">Cytoplasm</location>
    </subcellularLocation>
</comment>
<protein>
    <recommendedName>
        <fullName evidence="6">Coproporphyrinogen III oxidase</fullName>
        <ecNumber evidence="6">1.3.3.15</ecNumber>
    </recommendedName>
</protein>
<comment type="pathway">
    <text evidence="6">Porphyrin-containing compound metabolism; protoheme biosynthesis.</text>
</comment>
<evidence type="ECO:0000259" key="7">
    <source>
        <dbReference type="Pfam" id="PF01593"/>
    </source>
</evidence>
<evidence type="ECO:0000256" key="1">
    <source>
        <dbReference type="ARBA" id="ARBA00001974"/>
    </source>
</evidence>
<dbReference type="Gene3D" id="3.50.50.60">
    <property type="entry name" value="FAD/NAD(P)-binding domain"/>
    <property type="match status" value="1"/>
</dbReference>
<dbReference type="InterPro" id="IPR050464">
    <property type="entry name" value="Zeta_carotene_desat/Oxidored"/>
</dbReference>
<name>A0A0S4LC90_9BACT</name>
<dbReference type="SUPFAM" id="SSF51905">
    <property type="entry name" value="FAD/NAD(P)-binding domain"/>
    <property type="match status" value="1"/>
</dbReference>
<dbReference type="PANTHER" id="PTHR42923:SF3">
    <property type="entry name" value="PROTOPORPHYRINOGEN OXIDASE"/>
    <property type="match status" value="1"/>
</dbReference>
<feature type="domain" description="Amine oxidase" evidence="7">
    <location>
        <begin position="7"/>
        <end position="465"/>
    </location>
</feature>
<dbReference type="GO" id="GO:0004729">
    <property type="term" value="F:oxygen-dependent protoporphyrinogen oxidase activity"/>
    <property type="evidence" value="ECO:0007669"/>
    <property type="project" value="UniProtKB-UniRule"/>
</dbReference>
<dbReference type="Proteomes" id="UP000198736">
    <property type="component" value="Unassembled WGS sequence"/>
</dbReference>
<dbReference type="UniPathway" id="UPA00252"/>
<dbReference type="Gene3D" id="1.10.3110.10">
    <property type="entry name" value="protoporphyrinogen ix oxidase, domain 3"/>
    <property type="match status" value="1"/>
</dbReference>
<dbReference type="GO" id="GO:0006783">
    <property type="term" value="P:heme biosynthetic process"/>
    <property type="evidence" value="ECO:0007669"/>
    <property type="project" value="UniProtKB-UniRule"/>
</dbReference>
<evidence type="ECO:0000256" key="6">
    <source>
        <dbReference type="RuleBase" id="RU364052"/>
    </source>
</evidence>
<dbReference type="PANTHER" id="PTHR42923">
    <property type="entry name" value="PROTOPORPHYRINOGEN OXIDASE"/>
    <property type="match status" value="1"/>
</dbReference>
<comment type="similarity">
    <text evidence="6">Belongs to the protoporphyrinogen/coproporphyrinogen oxidase family. Coproporphyrinogen III oxidase subfamily.</text>
</comment>
<keyword evidence="2 6" id="KW-0285">Flavoprotein</keyword>
<proteinExistence type="inferred from homology"/>
<evidence type="ECO:0000256" key="5">
    <source>
        <dbReference type="ARBA" id="ARBA00023133"/>
    </source>
</evidence>
<dbReference type="EMBL" id="CZPZ01000005">
    <property type="protein sequence ID" value="CUS33542.1"/>
    <property type="molecule type" value="Genomic_DNA"/>
</dbReference>
<evidence type="ECO:0000256" key="4">
    <source>
        <dbReference type="ARBA" id="ARBA00023002"/>
    </source>
</evidence>
<evidence type="ECO:0000313" key="9">
    <source>
        <dbReference type="Proteomes" id="UP000198736"/>
    </source>
</evidence>
<accession>A0A0S4LC90</accession>
<evidence type="ECO:0000256" key="3">
    <source>
        <dbReference type="ARBA" id="ARBA00022827"/>
    </source>
</evidence>
<keyword evidence="9" id="KW-1185">Reference proteome</keyword>
<keyword evidence="3 6" id="KW-0274">FAD</keyword>